<sequence length="264" mass="28185">MDSTLVERSDGLVTVVFNRPERKNALNAASWAALDRILAEVAVNPADRALLLIGAGGNFSSGADLAGGGDENSGLTGHGRQSILNEMRVVGDLINRLHRLPKPTIAAVDGVAVGVALGLALACDLIVASDRARFNEVFVRRGLSLDGGTSWSLPHQVGLRRAKQMAFFGDWVGAQEALAWGLVNEVVPAEDLPKVATAWGRRLAGGPTTALSMIKRLLDESGSSTFEQAVEDEARTQHIAYTTKDMAEGIRSFLERRDPEFTGI</sequence>
<dbReference type="GO" id="GO:0003824">
    <property type="term" value="F:catalytic activity"/>
    <property type="evidence" value="ECO:0007669"/>
    <property type="project" value="UniProtKB-ARBA"/>
</dbReference>
<dbReference type="SUPFAM" id="SSF52096">
    <property type="entry name" value="ClpP/crotonase"/>
    <property type="match status" value="1"/>
</dbReference>
<keyword evidence="3" id="KW-1185">Reference proteome</keyword>
<dbReference type="RefSeq" id="WP_203004589.1">
    <property type="nucleotide sequence ID" value="NZ_JADWYU010000141.1"/>
</dbReference>
<dbReference type="PANTHER" id="PTHR43459">
    <property type="entry name" value="ENOYL-COA HYDRATASE"/>
    <property type="match status" value="1"/>
</dbReference>
<proteinExistence type="inferred from homology"/>
<evidence type="ECO:0000313" key="2">
    <source>
        <dbReference type="EMBL" id="MBL7633223.1"/>
    </source>
</evidence>
<dbReference type="AlphaFoldDB" id="A0A937UTL5"/>
<dbReference type="Gene3D" id="3.90.226.10">
    <property type="entry name" value="2-enoyl-CoA Hydratase, Chain A, domain 1"/>
    <property type="match status" value="1"/>
</dbReference>
<dbReference type="InterPro" id="IPR001753">
    <property type="entry name" value="Enoyl-CoA_hydra/iso"/>
</dbReference>
<reference evidence="2" key="1">
    <citation type="submission" date="2020-12" db="EMBL/GenBank/DDBJ databases">
        <title>Genomic characterization of non-nitrogen-fixing Frankia strains.</title>
        <authorList>
            <person name="Carlos-Shanley C."/>
            <person name="Guerra T."/>
            <person name="Hahn D."/>
        </authorList>
    </citation>
    <scope>NUCLEOTIDE SEQUENCE</scope>
    <source>
        <strain evidence="2">CN6</strain>
    </source>
</reference>
<evidence type="ECO:0000256" key="1">
    <source>
        <dbReference type="ARBA" id="ARBA00005254"/>
    </source>
</evidence>
<dbReference type="Pfam" id="PF00378">
    <property type="entry name" value="ECH_1"/>
    <property type="match status" value="1"/>
</dbReference>
<dbReference type="Proteomes" id="UP000604475">
    <property type="component" value="Unassembled WGS sequence"/>
</dbReference>
<comment type="similarity">
    <text evidence="1">Belongs to the enoyl-CoA hydratase/isomerase family.</text>
</comment>
<evidence type="ECO:0000313" key="3">
    <source>
        <dbReference type="Proteomes" id="UP000604475"/>
    </source>
</evidence>
<dbReference type="InterPro" id="IPR014748">
    <property type="entry name" value="Enoyl-CoA_hydra_C"/>
</dbReference>
<dbReference type="Gene3D" id="1.10.12.10">
    <property type="entry name" value="Lyase 2-enoyl-coa Hydratase, Chain A, domain 2"/>
    <property type="match status" value="1"/>
</dbReference>
<dbReference type="EMBL" id="JAEACQ010000377">
    <property type="protein sequence ID" value="MBL7633223.1"/>
    <property type="molecule type" value="Genomic_DNA"/>
</dbReference>
<dbReference type="InterPro" id="IPR029045">
    <property type="entry name" value="ClpP/crotonase-like_dom_sf"/>
</dbReference>
<dbReference type="CDD" id="cd06558">
    <property type="entry name" value="crotonase-like"/>
    <property type="match status" value="1"/>
</dbReference>
<gene>
    <name evidence="2" type="ORF">I7412_39940</name>
</gene>
<name>A0A937UTL5_9ACTN</name>
<comment type="caution">
    <text evidence="2">The sequence shown here is derived from an EMBL/GenBank/DDBJ whole genome shotgun (WGS) entry which is preliminary data.</text>
</comment>
<dbReference type="PANTHER" id="PTHR43459:SF1">
    <property type="entry name" value="EG:BACN32G11.4 PROTEIN"/>
    <property type="match status" value="1"/>
</dbReference>
<organism evidence="2 3">
    <name type="scientific">Frankia nepalensis</name>
    <dbReference type="NCBI Taxonomy" id="1836974"/>
    <lineage>
        <taxon>Bacteria</taxon>
        <taxon>Bacillati</taxon>
        <taxon>Actinomycetota</taxon>
        <taxon>Actinomycetes</taxon>
        <taxon>Frankiales</taxon>
        <taxon>Frankiaceae</taxon>
        <taxon>Frankia</taxon>
    </lineage>
</organism>
<accession>A0A937UTL5</accession>
<protein>
    <submittedName>
        <fullName evidence="2">Enoyl-CoA hydratase/isomerase family protein</fullName>
    </submittedName>
</protein>